<dbReference type="Proteomes" id="UP000019116">
    <property type="component" value="Chromosome 4B"/>
</dbReference>
<dbReference type="Gramene" id="TraesJUL4B03G02245430.1">
    <property type="protein sequence ID" value="TraesJUL4B03G02245430.1"/>
    <property type="gene ID" value="TraesJUL4B03G02245430"/>
</dbReference>
<dbReference type="STRING" id="4565.A0A3B6IKD4"/>
<sequence length="198" mass="22043">MELGLTLQLAAPPARLPHGYIASPCPPVMSGVRAGRRESRRAGAVSTSGGVSYAVVEDGKVNEGEEMSRPRLEFIEKLDRYLALLDEYESEELGAALCANHRSVEPSSSSLWFALFVARLVGMVSGKAERNTDVSFALDDGTGRIDIIRWLTWKKLWNKRYQKVENQRMLLLLLLTFSLKNVPPAHSFKMLALSRAPR</sequence>
<accession>A0A3B6IKD4</accession>
<dbReference type="GeneID" id="123090573"/>
<dbReference type="Gene3D" id="2.40.50.140">
    <property type="entry name" value="Nucleic acid-binding proteins"/>
    <property type="match status" value="1"/>
</dbReference>
<organism evidence="1">
    <name type="scientific">Triticum aestivum</name>
    <name type="common">Wheat</name>
    <dbReference type="NCBI Taxonomy" id="4565"/>
    <lineage>
        <taxon>Eukaryota</taxon>
        <taxon>Viridiplantae</taxon>
        <taxon>Streptophyta</taxon>
        <taxon>Embryophyta</taxon>
        <taxon>Tracheophyta</taxon>
        <taxon>Spermatophyta</taxon>
        <taxon>Magnoliopsida</taxon>
        <taxon>Liliopsida</taxon>
        <taxon>Poales</taxon>
        <taxon>Poaceae</taxon>
        <taxon>BOP clade</taxon>
        <taxon>Pooideae</taxon>
        <taxon>Triticodae</taxon>
        <taxon>Triticeae</taxon>
        <taxon>Triticinae</taxon>
        <taxon>Triticum</taxon>
    </lineage>
</organism>
<gene>
    <name evidence="1" type="primary">LOC123090573</name>
</gene>
<keyword evidence="2" id="KW-1185">Reference proteome</keyword>
<evidence type="ECO:0000313" key="2">
    <source>
        <dbReference type="Proteomes" id="UP000019116"/>
    </source>
</evidence>
<reference evidence="1" key="2">
    <citation type="submission" date="2018-10" db="UniProtKB">
        <authorList>
            <consortium name="EnsemblPlants"/>
        </authorList>
    </citation>
    <scope>IDENTIFICATION</scope>
</reference>
<dbReference type="Gramene" id="TraesCS4B02G015100.2">
    <property type="protein sequence ID" value="TraesCS4B02G015100.2"/>
    <property type="gene ID" value="TraesCS4B02G015100"/>
</dbReference>
<name>A0A3B6IKD4_WHEAT</name>
<proteinExistence type="predicted"/>
<evidence type="ECO:0000313" key="1">
    <source>
        <dbReference type="EnsemblPlants" id="TraesCS4B02G015100.2"/>
    </source>
</evidence>
<dbReference type="InterPro" id="IPR012340">
    <property type="entry name" value="NA-bd_OB-fold"/>
</dbReference>
<dbReference type="OrthoDB" id="25571at2759"/>
<dbReference type="Gramene" id="TraesNOR4B03G02245150.1">
    <property type="protein sequence ID" value="TraesNOR4B03G02245150.1"/>
    <property type="gene ID" value="TraesNOR4B03G02245150"/>
</dbReference>
<dbReference type="Gramene" id="TraesCS4B03G0031300.2">
    <property type="protein sequence ID" value="TraesCS4B03G0031300.2.CDS"/>
    <property type="gene ID" value="TraesCS4B03G0031300"/>
</dbReference>
<evidence type="ECO:0008006" key="3">
    <source>
        <dbReference type="Google" id="ProtNLM"/>
    </source>
</evidence>
<reference evidence="1" key="1">
    <citation type="submission" date="2018-08" db="EMBL/GenBank/DDBJ databases">
        <authorList>
            <person name="Rossello M."/>
        </authorList>
    </citation>
    <scope>NUCLEOTIDE SEQUENCE [LARGE SCALE GENOMIC DNA]</scope>
    <source>
        <strain evidence="1">cv. Chinese Spring</strain>
    </source>
</reference>
<protein>
    <recommendedName>
        <fullName evidence="3">OB domain-containing protein</fullName>
    </recommendedName>
</protein>
<dbReference type="EnsemblPlants" id="TraesCS4B02G015100.2">
    <property type="protein sequence ID" value="TraesCS4B02G015100.2"/>
    <property type="gene ID" value="TraesCS4B02G015100"/>
</dbReference>
<dbReference type="RefSeq" id="XP_044367827.1">
    <property type="nucleotide sequence ID" value="XM_044511892.1"/>
</dbReference>
<dbReference type="AlphaFoldDB" id="A0A3B6IKD4"/>